<sequence>MLDNIKRMEKVKVRNIRERLIREMNEYSNWPPKDKSYEMVYLKNSRILKFAQRR</sequence>
<evidence type="ECO:0000313" key="1">
    <source>
        <dbReference type="EMBL" id="KAK9127740.1"/>
    </source>
</evidence>
<dbReference type="Proteomes" id="UP001420932">
    <property type="component" value="Unassembled WGS sequence"/>
</dbReference>
<protein>
    <submittedName>
        <fullName evidence="1">Uncharacterized protein</fullName>
    </submittedName>
</protein>
<name>A0AAP0J6W1_9MAGN</name>
<proteinExistence type="predicted"/>
<reference evidence="1 2" key="1">
    <citation type="submission" date="2024-01" db="EMBL/GenBank/DDBJ databases">
        <title>Genome assemblies of Stephania.</title>
        <authorList>
            <person name="Yang L."/>
        </authorList>
    </citation>
    <scope>NUCLEOTIDE SEQUENCE [LARGE SCALE GENOMIC DNA]</scope>
    <source>
        <strain evidence="1">YNDBR</strain>
        <tissue evidence="1">Leaf</tissue>
    </source>
</reference>
<evidence type="ECO:0000313" key="2">
    <source>
        <dbReference type="Proteomes" id="UP001420932"/>
    </source>
</evidence>
<accession>A0AAP0J6W1</accession>
<gene>
    <name evidence="1" type="ORF">Syun_016537</name>
</gene>
<comment type="caution">
    <text evidence="1">The sequence shown here is derived from an EMBL/GenBank/DDBJ whole genome shotgun (WGS) entry which is preliminary data.</text>
</comment>
<dbReference type="EMBL" id="JBBNAF010000007">
    <property type="protein sequence ID" value="KAK9127740.1"/>
    <property type="molecule type" value="Genomic_DNA"/>
</dbReference>
<dbReference type="AlphaFoldDB" id="A0AAP0J6W1"/>
<keyword evidence="2" id="KW-1185">Reference proteome</keyword>
<organism evidence="1 2">
    <name type="scientific">Stephania yunnanensis</name>
    <dbReference type="NCBI Taxonomy" id="152371"/>
    <lineage>
        <taxon>Eukaryota</taxon>
        <taxon>Viridiplantae</taxon>
        <taxon>Streptophyta</taxon>
        <taxon>Embryophyta</taxon>
        <taxon>Tracheophyta</taxon>
        <taxon>Spermatophyta</taxon>
        <taxon>Magnoliopsida</taxon>
        <taxon>Ranunculales</taxon>
        <taxon>Menispermaceae</taxon>
        <taxon>Menispermoideae</taxon>
        <taxon>Cissampelideae</taxon>
        <taxon>Stephania</taxon>
    </lineage>
</organism>